<keyword evidence="2" id="KW-0325">Glycoprotein</keyword>
<accession>A0A7R9G055</accession>
<keyword evidence="3" id="KW-0732">Signal</keyword>
<dbReference type="Pfam" id="PF19272">
    <property type="entry name" value="ASMase_C"/>
    <property type="match status" value="1"/>
</dbReference>
<dbReference type="PANTHER" id="PTHR10340">
    <property type="entry name" value="SPHINGOMYELIN PHOSPHODIESTERASE"/>
    <property type="match status" value="1"/>
</dbReference>
<evidence type="ECO:0000256" key="3">
    <source>
        <dbReference type="SAM" id="SignalP"/>
    </source>
</evidence>
<gene>
    <name evidence="5" type="ORF">TSIB3V08_LOCUS6111</name>
</gene>
<sequence>MGLDGFTRTLFLRTLLRTLAHTVYLSKLASKVTAALDYTTSEVGFHVLDYVQYYLDLMAANQRDQAEWQPEYNLSSYYGLSEVSPASLNSLAESFITLEGRTLFDSVLTGPWTTISQPTPTRCNGNLSTPLDHNIPTDTNKVQREPIYSLGPQYPKRHQQRATGTYLLPWTTKPSFRLRL</sequence>
<dbReference type="EMBL" id="OC002538">
    <property type="protein sequence ID" value="CAD7261992.1"/>
    <property type="molecule type" value="Genomic_DNA"/>
</dbReference>
<name>A0A7R9G055_TIMSH</name>
<evidence type="ECO:0000256" key="1">
    <source>
        <dbReference type="ARBA" id="ARBA00022801"/>
    </source>
</evidence>
<dbReference type="InterPro" id="IPR045473">
    <property type="entry name" value="ASM_C"/>
</dbReference>
<feature type="domain" description="Sphingomyelin phosphodiesterase C-terminal" evidence="4">
    <location>
        <begin position="38"/>
        <end position="101"/>
    </location>
</feature>
<dbReference type="PANTHER" id="PTHR10340:SF57">
    <property type="entry name" value="METALLOPHOS DOMAIN-CONTAINING PROTEIN"/>
    <property type="match status" value="1"/>
</dbReference>
<dbReference type="AlphaFoldDB" id="A0A7R9G055"/>
<dbReference type="GO" id="GO:0008081">
    <property type="term" value="F:phosphoric diester hydrolase activity"/>
    <property type="evidence" value="ECO:0007669"/>
    <property type="project" value="TreeGrafter"/>
</dbReference>
<feature type="chain" id="PRO_5031141931" description="Sphingomyelin phosphodiesterase C-terminal domain-containing protein" evidence="3">
    <location>
        <begin position="21"/>
        <end position="180"/>
    </location>
</feature>
<keyword evidence="1" id="KW-0378">Hydrolase</keyword>
<reference evidence="5" key="1">
    <citation type="submission" date="2020-11" db="EMBL/GenBank/DDBJ databases">
        <authorList>
            <person name="Tran Van P."/>
        </authorList>
    </citation>
    <scope>NUCLEOTIDE SEQUENCE</scope>
</reference>
<protein>
    <recommendedName>
        <fullName evidence="4">Sphingomyelin phosphodiesterase C-terminal domain-containing protein</fullName>
    </recommendedName>
</protein>
<dbReference type="GO" id="GO:0005615">
    <property type="term" value="C:extracellular space"/>
    <property type="evidence" value="ECO:0007669"/>
    <property type="project" value="TreeGrafter"/>
</dbReference>
<evidence type="ECO:0000313" key="5">
    <source>
        <dbReference type="EMBL" id="CAD7261992.1"/>
    </source>
</evidence>
<evidence type="ECO:0000259" key="4">
    <source>
        <dbReference type="Pfam" id="PF19272"/>
    </source>
</evidence>
<evidence type="ECO:0000256" key="2">
    <source>
        <dbReference type="ARBA" id="ARBA00023180"/>
    </source>
</evidence>
<organism evidence="5">
    <name type="scientific">Timema shepardi</name>
    <name type="common">Walking stick</name>
    <dbReference type="NCBI Taxonomy" id="629360"/>
    <lineage>
        <taxon>Eukaryota</taxon>
        <taxon>Metazoa</taxon>
        <taxon>Ecdysozoa</taxon>
        <taxon>Arthropoda</taxon>
        <taxon>Hexapoda</taxon>
        <taxon>Insecta</taxon>
        <taxon>Pterygota</taxon>
        <taxon>Neoptera</taxon>
        <taxon>Polyneoptera</taxon>
        <taxon>Phasmatodea</taxon>
        <taxon>Timematodea</taxon>
        <taxon>Timematoidea</taxon>
        <taxon>Timematidae</taxon>
        <taxon>Timema</taxon>
    </lineage>
</organism>
<proteinExistence type="predicted"/>
<feature type="signal peptide" evidence="3">
    <location>
        <begin position="1"/>
        <end position="20"/>
    </location>
</feature>